<name>A0ABD2JYK4_9BILA</name>
<dbReference type="SUPFAM" id="SSF48726">
    <property type="entry name" value="Immunoglobulin"/>
    <property type="match status" value="2"/>
</dbReference>
<sequence length="793" mass="88327">MDRPKRTPTNAPTPEEQQRMEYRIRKRYNSAGFLGFEGENATLEELILLRSAGPQRSKRLPPEAPPKPLEWRCTKCSHKPFETLRALSTHMRIHSGATHSPVRRPSIRTTIDFSAASPEPEEPPNAPEPPTEVPQERWVDPLPEKLQFQQQENKFAELKCKYSRANAKVRWYKGRKELFSDGPKYEILIDKQSITLIINNPDPDDSGKYKCEANGVPTNSFVTVEGPSIKYVFLTPLPNTMEIYRTKQGVLTCKLNSARAPLVWQRDDEKPIDVDDTRYQIEKDAAGCFTLTIRVVEQIDQGMWTATVNKDVISKCQVYVVEDPRDTFVMPVQLRNEKAAIEALRRANAEHELRPNDAEHETESSDVNEDEYVVESDDDIPAVEVRCAYERLLAKAPLNVPGPPGPPKPLHTAYNSITLQWTRPLRDGGTPITGYELEKRERGTNAQWEKAAFGSVPDTRIKVTGVKQYHFYEFRVAAVNAVGQGEWSDNSVPIAATRSSCKPLITMGMLARENDLGSDSVDLRLEVVDRPAPPEGSETAGACPTIVINKEVSVQGPSVVPLKSQRANEKEKDAAQIQIPKTAQPSSAHGIGPSLALTPLDAMQCCSNDLTPPRPKNTVRCADERLLAKAPLNVPVRPGPPKLLYTTDNAIMLQWAQPLRDRGTPITDYELEKCECGTKLWEKAATTNAALWEKEAFGNVPDTRIKVTGVKPQHMYEFRVAAVNAAGRGEWSDNSVPIAATPSSCKPLITMGPFACDMTVLVGEQAKLLVPYASNKRTKFLWSKDGNPVLSRS</sequence>
<keyword evidence="1" id="KW-0677">Repeat</keyword>
<accession>A0ABD2JYK4</accession>
<feature type="domain" description="Ig-like" evidence="3">
    <location>
        <begin position="143"/>
        <end position="223"/>
    </location>
</feature>
<dbReference type="FunFam" id="2.60.40.10:FF:000056">
    <property type="entry name" value="twitchin isoform X4"/>
    <property type="match status" value="1"/>
</dbReference>
<dbReference type="Gene3D" id="2.60.40.10">
    <property type="entry name" value="Immunoglobulins"/>
    <property type="match status" value="4"/>
</dbReference>
<dbReference type="Pfam" id="PF07679">
    <property type="entry name" value="I-set"/>
    <property type="match status" value="1"/>
</dbReference>
<dbReference type="SMART" id="SM00409">
    <property type="entry name" value="IG"/>
    <property type="match status" value="2"/>
</dbReference>
<feature type="compositionally biased region" description="Basic and acidic residues" evidence="2">
    <location>
        <begin position="349"/>
        <end position="363"/>
    </location>
</feature>
<dbReference type="PRINTS" id="PR00014">
    <property type="entry name" value="FNTYPEIII"/>
</dbReference>
<dbReference type="PANTHER" id="PTHR13817">
    <property type="entry name" value="TITIN"/>
    <property type="match status" value="1"/>
</dbReference>
<feature type="region of interest" description="Disordered" evidence="2">
    <location>
        <begin position="349"/>
        <end position="374"/>
    </location>
</feature>
<dbReference type="InterPro" id="IPR036116">
    <property type="entry name" value="FN3_sf"/>
</dbReference>
<dbReference type="CDD" id="cd00063">
    <property type="entry name" value="FN3"/>
    <property type="match status" value="2"/>
</dbReference>
<dbReference type="InterPro" id="IPR007110">
    <property type="entry name" value="Ig-like_dom"/>
</dbReference>
<dbReference type="InterPro" id="IPR003961">
    <property type="entry name" value="FN3_dom"/>
</dbReference>
<evidence type="ECO:0000259" key="4">
    <source>
        <dbReference type="PROSITE" id="PS50853"/>
    </source>
</evidence>
<evidence type="ECO:0000259" key="3">
    <source>
        <dbReference type="PROSITE" id="PS50835"/>
    </source>
</evidence>
<dbReference type="SMART" id="SM00060">
    <property type="entry name" value="FN3"/>
    <property type="match status" value="2"/>
</dbReference>
<dbReference type="GO" id="GO:0030017">
    <property type="term" value="C:sarcomere"/>
    <property type="evidence" value="ECO:0007669"/>
    <property type="project" value="UniProtKB-ARBA"/>
</dbReference>
<dbReference type="CDD" id="cd00096">
    <property type="entry name" value="Ig"/>
    <property type="match status" value="1"/>
</dbReference>
<dbReference type="Pfam" id="PF00041">
    <property type="entry name" value="fn3"/>
    <property type="match status" value="2"/>
</dbReference>
<dbReference type="InterPro" id="IPR050964">
    <property type="entry name" value="Striated_Muscle_Regulatory"/>
</dbReference>
<feature type="region of interest" description="Disordered" evidence="2">
    <location>
        <begin position="114"/>
        <end position="136"/>
    </location>
</feature>
<dbReference type="InterPro" id="IPR013783">
    <property type="entry name" value="Ig-like_fold"/>
</dbReference>
<evidence type="ECO:0000256" key="1">
    <source>
        <dbReference type="ARBA" id="ARBA00022737"/>
    </source>
</evidence>
<proteinExistence type="predicted"/>
<protein>
    <submittedName>
        <fullName evidence="5">Uncharacterized protein</fullName>
    </submittedName>
</protein>
<dbReference type="PANTHER" id="PTHR13817:SF151">
    <property type="entry name" value="TITIN"/>
    <property type="match status" value="1"/>
</dbReference>
<dbReference type="EMBL" id="JBICBT010000878">
    <property type="protein sequence ID" value="KAL3095659.1"/>
    <property type="molecule type" value="Genomic_DNA"/>
</dbReference>
<dbReference type="InterPro" id="IPR003599">
    <property type="entry name" value="Ig_sub"/>
</dbReference>
<feature type="compositionally biased region" description="Acidic residues" evidence="2">
    <location>
        <begin position="364"/>
        <end position="374"/>
    </location>
</feature>
<feature type="compositionally biased region" description="Pro residues" evidence="2">
    <location>
        <begin position="123"/>
        <end position="132"/>
    </location>
</feature>
<evidence type="ECO:0000256" key="2">
    <source>
        <dbReference type="SAM" id="MobiDB-lite"/>
    </source>
</evidence>
<comment type="caution">
    <text evidence="5">The sequence shown here is derived from an EMBL/GenBank/DDBJ whole genome shotgun (WGS) entry which is preliminary data.</text>
</comment>
<reference evidence="5 6" key="1">
    <citation type="submission" date="2024-10" db="EMBL/GenBank/DDBJ databases">
        <authorList>
            <person name="Kim D."/>
        </authorList>
    </citation>
    <scope>NUCLEOTIDE SEQUENCE [LARGE SCALE GENOMIC DNA]</scope>
    <source>
        <strain evidence="5">BH-2024</strain>
    </source>
</reference>
<organism evidence="5 6">
    <name type="scientific">Heterodera trifolii</name>
    <dbReference type="NCBI Taxonomy" id="157864"/>
    <lineage>
        <taxon>Eukaryota</taxon>
        <taxon>Metazoa</taxon>
        <taxon>Ecdysozoa</taxon>
        <taxon>Nematoda</taxon>
        <taxon>Chromadorea</taxon>
        <taxon>Rhabditida</taxon>
        <taxon>Tylenchina</taxon>
        <taxon>Tylenchomorpha</taxon>
        <taxon>Tylenchoidea</taxon>
        <taxon>Heteroderidae</taxon>
        <taxon>Heteroderinae</taxon>
        <taxon>Heterodera</taxon>
    </lineage>
</organism>
<dbReference type="InterPro" id="IPR013098">
    <property type="entry name" value="Ig_I-set"/>
</dbReference>
<dbReference type="AlphaFoldDB" id="A0ABD2JYK4"/>
<dbReference type="Proteomes" id="UP001620626">
    <property type="component" value="Unassembled WGS sequence"/>
</dbReference>
<dbReference type="SUPFAM" id="SSF49265">
    <property type="entry name" value="Fibronectin type III"/>
    <property type="match status" value="1"/>
</dbReference>
<dbReference type="PROSITE" id="PS50853">
    <property type="entry name" value="FN3"/>
    <property type="match status" value="2"/>
</dbReference>
<feature type="domain" description="Fibronectin type-III" evidence="4">
    <location>
        <begin position="637"/>
        <end position="744"/>
    </location>
</feature>
<feature type="domain" description="Fibronectin type-III" evidence="4">
    <location>
        <begin position="403"/>
        <end position="500"/>
    </location>
</feature>
<gene>
    <name evidence="5" type="ORF">niasHT_029162</name>
</gene>
<evidence type="ECO:0000313" key="6">
    <source>
        <dbReference type="Proteomes" id="UP001620626"/>
    </source>
</evidence>
<evidence type="ECO:0000313" key="5">
    <source>
        <dbReference type="EMBL" id="KAL3095659.1"/>
    </source>
</evidence>
<keyword evidence="6" id="KW-1185">Reference proteome</keyword>
<dbReference type="PROSITE" id="PS50835">
    <property type="entry name" value="IG_LIKE"/>
    <property type="match status" value="1"/>
</dbReference>
<dbReference type="InterPro" id="IPR036179">
    <property type="entry name" value="Ig-like_dom_sf"/>
</dbReference>